<dbReference type="Proteomes" id="UP000575898">
    <property type="component" value="Unassembled WGS sequence"/>
</dbReference>
<evidence type="ECO:0000259" key="1">
    <source>
        <dbReference type="Pfam" id="PF07287"/>
    </source>
</evidence>
<proteinExistence type="predicted"/>
<dbReference type="Pfam" id="PF07287">
    <property type="entry name" value="AtuA"/>
    <property type="match status" value="1"/>
</dbReference>
<dbReference type="AlphaFoldDB" id="A0A840MIA9"/>
<evidence type="ECO:0000313" key="3">
    <source>
        <dbReference type="EMBL" id="MBB5016929.1"/>
    </source>
</evidence>
<feature type="domain" description="AtuA-like ferredoxin-fold" evidence="2">
    <location>
        <begin position="488"/>
        <end position="589"/>
    </location>
</feature>
<comment type="caution">
    <text evidence="3">The sequence shown here is derived from an EMBL/GenBank/DDBJ whole genome shotgun (WGS) entry which is preliminary data.</text>
</comment>
<dbReference type="RefSeq" id="WP_184033892.1">
    <property type="nucleotide sequence ID" value="NZ_JACHHY010000001.1"/>
</dbReference>
<evidence type="ECO:0000313" key="4">
    <source>
        <dbReference type="Proteomes" id="UP000575898"/>
    </source>
</evidence>
<keyword evidence="4" id="KW-1185">Reference proteome</keyword>
<dbReference type="InterPro" id="IPR010839">
    <property type="entry name" value="AtuA_N"/>
</dbReference>
<gene>
    <name evidence="3" type="ORF">HNQ59_000191</name>
</gene>
<dbReference type="PANTHER" id="PTHR47708:SF2">
    <property type="entry name" value="SI:CH73-132F6.5"/>
    <property type="match status" value="1"/>
</dbReference>
<dbReference type="PANTHER" id="PTHR47708">
    <property type="match status" value="1"/>
</dbReference>
<organism evidence="3 4">
    <name type="scientific">Chitinivorax tropicus</name>
    <dbReference type="NCBI Taxonomy" id="714531"/>
    <lineage>
        <taxon>Bacteria</taxon>
        <taxon>Pseudomonadati</taxon>
        <taxon>Pseudomonadota</taxon>
        <taxon>Betaproteobacteria</taxon>
        <taxon>Chitinivorax</taxon>
    </lineage>
</organism>
<evidence type="ECO:0008006" key="5">
    <source>
        <dbReference type="Google" id="ProtNLM"/>
    </source>
</evidence>
<accession>A0A840MIA9</accession>
<feature type="domain" description="Acyclic terpene utilisation N-terminal" evidence="1">
    <location>
        <begin position="6"/>
        <end position="449"/>
    </location>
</feature>
<sequence>MEERVVKIGCASGFWGDTQTAAAQLVRLAELDYLVFDYLAEVTLSIMAAAKVKDSSLGYAPDFVDNVLPPLLPQLAAKGIKVISNAGGVNPLACRDRLQAAIDAAGLTLSVAVVQGDDLMPQLDALQAADVKEWQTGAPLPTSPLTANAYLGATPIAAALAAGADIVITGRVVDSALVLGPLLHAFNWSLHDYDKLAQGSLAGHIIECGAQCCGGNFTDWQTVPGFDQMGFPLVEVAADGCFVVTKPAGTGGLVSVPTVAEQVVYEVGDPQAYLLPDVTCDFSQVQLTQIGDNRVAVQGARGRPPTHQYKACLTWQDGHRLTACCVLAGRQAVAKARSVADHLISKAQALLAQRKLPPFTATRIEILGAEASYGHHARCDDTREVVLRLTVTHPLKPALQFFGGEIAQAATGMAPGLVSLLGGRPKPSPVIKLFACLIPQALVAQSVHIGGQVIRVPLPTLPAIEPIPMDAKLITPPHPVNEHGLISVPLIQLAWARSGDKGDDANIGVIARHPEILPWLHQALTPTAVQAWFQHVLDHPQSRVECYAWPGLHALNLVLRHALGGGGMASLRVDAQGKAFAQQLLDMPIPIPPRLLERLPCQ</sequence>
<protein>
    <recommendedName>
        <fullName evidence="5">Terpene utilization protein AtuA</fullName>
    </recommendedName>
</protein>
<reference evidence="3 4" key="1">
    <citation type="submission" date="2020-08" db="EMBL/GenBank/DDBJ databases">
        <title>Genomic Encyclopedia of Type Strains, Phase IV (KMG-IV): sequencing the most valuable type-strain genomes for metagenomic binning, comparative biology and taxonomic classification.</title>
        <authorList>
            <person name="Goeker M."/>
        </authorList>
    </citation>
    <scope>NUCLEOTIDE SEQUENCE [LARGE SCALE GENOMIC DNA]</scope>
    <source>
        <strain evidence="3 4">DSM 27165</strain>
    </source>
</reference>
<dbReference type="Pfam" id="PF23544">
    <property type="entry name" value="AtuA_ferredoxin"/>
    <property type="match status" value="1"/>
</dbReference>
<dbReference type="InterPro" id="IPR056362">
    <property type="entry name" value="AtuA-like_ferredoxin_dom"/>
</dbReference>
<name>A0A840MIA9_9PROT</name>
<evidence type="ECO:0000259" key="2">
    <source>
        <dbReference type="Pfam" id="PF23544"/>
    </source>
</evidence>
<dbReference type="EMBL" id="JACHHY010000001">
    <property type="protein sequence ID" value="MBB5016929.1"/>
    <property type="molecule type" value="Genomic_DNA"/>
</dbReference>